<keyword evidence="2" id="KW-0378">Hydrolase</keyword>
<dbReference type="InterPro" id="IPR039904">
    <property type="entry name" value="TRANK1"/>
</dbReference>
<dbReference type="PANTHER" id="PTHR21529:SF4">
    <property type="entry name" value="TPR AND ANKYRIN REPEAT-CONTAINING PROTEIN 1"/>
    <property type="match status" value="1"/>
</dbReference>
<feature type="compositionally biased region" description="Basic and acidic residues" evidence="1">
    <location>
        <begin position="1794"/>
        <end position="1807"/>
    </location>
</feature>
<keyword evidence="2" id="KW-0347">Helicase</keyword>
<dbReference type="GO" id="GO:0005524">
    <property type="term" value="F:ATP binding"/>
    <property type="evidence" value="ECO:0007669"/>
    <property type="project" value="UniProtKB-KW"/>
</dbReference>
<reference evidence="2 3" key="1">
    <citation type="journal article" date="2018" name="Mol. Plant">
        <title>The genome of Artemisia annua provides insight into the evolution of Asteraceae family and artemisinin biosynthesis.</title>
        <authorList>
            <person name="Shen Q."/>
            <person name="Zhang L."/>
            <person name="Liao Z."/>
            <person name="Wang S."/>
            <person name="Yan T."/>
            <person name="Shi P."/>
            <person name="Liu M."/>
            <person name="Fu X."/>
            <person name="Pan Q."/>
            <person name="Wang Y."/>
            <person name="Lv Z."/>
            <person name="Lu X."/>
            <person name="Zhang F."/>
            <person name="Jiang W."/>
            <person name="Ma Y."/>
            <person name="Chen M."/>
            <person name="Hao X."/>
            <person name="Li L."/>
            <person name="Tang Y."/>
            <person name="Lv G."/>
            <person name="Zhou Y."/>
            <person name="Sun X."/>
            <person name="Brodelius P.E."/>
            <person name="Rose J.K.C."/>
            <person name="Tang K."/>
        </authorList>
    </citation>
    <scope>NUCLEOTIDE SEQUENCE [LARGE SCALE GENOMIC DNA]</scope>
    <source>
        <strain evidence="3">cv. Huhao1</strain>
        <tissue evidence="2">Leaf</tissue>
    </source>
</reference>
<keyword evidence="2" id="KW-0067">ATP-binding</keyword>
<keyword evidence="2" id="KW-0547">Nucleotide-binding</keyword>
<dbReference type="STRING" id="35608.A0A2U1N838"/>
<feature type="compositionally biased region" description="Basic residues" evidence="1">
    <location>
        <begin position="1821"/>
        <end position="1841"/>
    </location>
</feature>
<sequence length="1841" mass="210331">MEEGLTFGSLSAVQIVFILDTDGFNLWYARAEKEQEPLDDLVNRNSVLYKDAQWKVLFNDDFRRSFGKLTCDRLKKLVLNLLLRLSTGWRPDNRSLGLSPANSSKNLKQFNVEGLYIICTVDIIKDIQYVQVMKVWDISPYEEIPKLTKRLENIYSAYTKIILLVAQKNYSRGMIIFRLLILKNLEVPRCWAASQEIIRYRHLVNDEGYNEVSEDSNGGRNFVENLKVSESLLLMKFYSLSYEVVCHLLSGEEVDLPMQLTDEQMDVLLFSKSSFIIGRSGTGKTTILITKLFQNEQRICEAENNQFRDAEVVDDSEDSKPTVLRQLFVTLSPQLCFAVKQHVSHLTSISKNANSSAEISVDDVDVTSEFSDIPDTFIDIPGNIYPLVITFHKFLMMLDGTLGSSFFERFLEATKSSVALKTFIRYGEVTFDRFCSLYWPHFNSNLTKKLDPSRVFTEIISHIKGGNEGTLSREAYSLLAEIRSSTLSKENRDIVYTLFETYEKMKIERGDFDLGDFVQDLSTRQISLFKYICQNVEEGFIFAGDTAQTIARGIDFRFQDIRSLFYKEFLGARRSGKQEKGLVSEIKQVKQNFRTHAGVLDLAQSVIDIIYHYFIHSIDKLEPEISLISGEAPVLLESGNDENAIVTIFGGSASGEDVVGFGAEQVILVRDDHAKTEVCEFVGKNALVLTIVECKGLDFQDVLLYNFFGTSPLKDQWRVIYGYMKQHDWHDDKLPQSFPTFSEARHSVLCSELKQLYVAITRTRQRLWISENKEELSKPMFDYWKTRGLVQIRKLDDSVAQAMRERGKKLFYENNFVMARLCFERAGDTMWEKLAKASDLRALADQIRGSNSEKYIGHLREAAGTCLLGNLSLLHYVTMIWGSMKELCCILSRKTIFVQMWKDGCRHAAAECFTLAGCYSDAAEAYAKGDKFSNCLLVCKKGKLYYEGLHFIETWKKDVKVQSKEIEQIEQEFLESVALDYYEQKDPKSMMKFVRAFCSMESKRIFLRSLGCLDDLLLLEEESGHFVEAADLAKSWGDLPKDADLLEKAGDFQGAAMCLIWYVLFRTAWGNGNTGWPLKQFDQMEEICNKVKSLAKLDSENFYEFVCRELKVISGQHNSLPELKKDLHDSQEIGSFRGEILSIRKILDAHFHLHLTKYEWEDELPIDISEHCDNFENQVSIRTLVFYWNLWKNHIVDNFEKIGTPANVFCLTYLGVNKYRVNGDMVYLLFDKDAYWARNYTQKGFYGEWKKQFGHKGLQKDGKRVTIDEKELMIAMWSYWRSELLSVGIKVLETLEGLYKSKLNCSAFHQSTSLFHICEVSKFLLYYQSVNATGADRRKVQRFLGISLKYFDFVFPLDWRNAVSHDLVSLRETDLSVNLLEEIIDQMVEITALGSVLMIFLGSRVSVAAYENLINKLNRYPQWKSFVEKFRDGGLKGVHVAPALEFALNDSFRAGWKRATYLTPHSAAYLTPHSAAYLTPHSIVYLLDRLLLMRSFSSRFFYTTKSTFVGSFTHIHSASTSSTGPSSFDVNFFILDVVFELLDDRVTTISWIRKLSMDVSYYPLLILKLVMIVSLICLKLPEHSDFLLELLSEVVAEAFLSIDDPLLIVRSENASPKVNAPCAIFVDLENSKEEIMSVLFPRKNTHNVSTSSNTVNAGTIPEVSSSNTLPDSNMNMHCLEPQMNWKVIEEISKAINAKKGVALNKLSAATMIKDELEINICTLTTTLVNLKSLSDEDLWVVYIKQSDLIEDVKIAVMWLQGYRPKIDDFMKNAAMSQESKVGQMVVSVSSCTSEVKEKGDEDSHVEMLKNSGDNTQDARNNKGKGNNKAKKSKKNKGTKVS</sequence>
<dbReference type="PANTHER" id="PTHR21529">
    <property type="entry name" value="MAMMARY TURMOR VIRUS RECEPTOR HOMOLOG 1, 2 MTVR1, 2"/>
    <property type="match status" value="1"/>
</dbReference>
<protein>
    <submittedName>
        <fullName evidence="2">UvrD-like Helicase, ATP-binding domain, P-loop containing nucleoside triphosphate hydrolase</fullName>
    </submittedName>
</protein>
<keyword evidence="3" id="KW-1185">Reference proteome</keyword>
<evidence type="ECO:0000256" key="1">
    <source>
        <dbReference type="SAM" id="MobiDB-lite"/>
    </source>
</evidence>
<comment type="caution">
    <text evidence="2">The sequence shown here is derived from an EMBL/GenBank/DDBJ whole genome shotgun (WGS) entry which is preliminary data.</text>
</comment>
<organism evidence="2 3">
    <name type="scientific">Artemisia annua</name>
    <name type="common">Sweet wormwood</name>
    <dbReference type="NCBI Taxonomy" id="35608"/>
    <lineage>
        <taxon>Eukaryota</taxon>
        <taxon>Viridiplantae</taxon>
        <taxon>Streptophyta</taxon>
        <taxon>Embryophyta</taxon>
        <taxon>Tracheophyta</taxon>
        <taxon>Spermatophyta</taxon>
        <taxon>Magnoliopsida</taxon>
        <taxon>eudicotyledons</taxon>
        <taxon>Gunneridae</taxon>
        <taxon>Pentapetalae</taxon>
        <taxon>asterids</taxon>
        <taxon>campanulids</taxon>
        <taxon>Asterales</taxon>
        <taxon>Asteraceae</taxon>
        <taxon>Asteroideae</taxon>
        <taxon>Anthemideae</taxon>
        <taxon>Artemisiinae</taxon>
        <taxon>Artemisia</taxon>
    </lineage>
</organism>
<name>A0A2U1N838_ARTAN</name>
<dbReference type="Gene3D" id="3.40.50.300">
    <property type="entry name" value="P-loop containing nucleotide triphosphate hydrolases"/>
    <property type="match status" value="1"/>
</dbReference>
<dbReference type="InterPro" id="IPR027417">
    <property type="entry name" value="P-loop_NTPase"/>
</dbReference>
<dbReference type="OrthoDB" id="3156807at2759"/>
<evidence type="ECO:0000313" key="2">
    <source>
        <dbReference type="EMBL" id="PWA69637.1"/>
    </source>
</evidence>
<dbReference type="EMBL" id="PKPP01003394">
    <property type="protein sequence ID" value="PWA69637.1"/>
    <property type="molecule type" value="Genomic_DNA"/>
</dbReference>
<dbReference type="SUPFAM" id="SSF52540">
    <property type="entry name" value="P-loop containing nucleoside triphosphate hydrolases"/>
    <property type="match status" value="1"/>
</dbReference>
<dbReference type="Proteomes" id="UP000245207">
    <property type="component" value="Unassembled WGS sequence"/>
</dbReference>
<evidence type="ECO:0000313" key="3">
    <source>
        <dbReference type="Proteomes" id="UP000245207"/>
    </source>
</evidence>
<gene>
    <name evidence="2" type="ORF">CTI12_AA297610</name>
</gene>
<feature type="region of interest" description="Disordered" evidence="1">
    <location>
        <begin position="1793"/>
        <end position="1841"/>
    </location>
</feature>
<dbReference type="GO" id="GO:0004386">
    <property type="term" value="F:helicase activity"/>
    <property type="evidence" value="ECO:0007669"/>
    <property type="project" value="UniProtKB-KW"/>
</dbReference>
<proteinExistence type="predicted"/>
<dbReference type="GO" id="GO:0016787">
    <property type="term" value="F:hydrolase activity"/>
    <property type="evidence" value="ECO:0007669"/>
    <property type="project" value="UniProtKB-KW"/>
</dbReference>
<accession>A0A2U1N838</accession>